<comment type="caution">
    <text evidence="7">The sequence shown here is derived from an EMBL/GenBank/DDBJ whole genome shotgun (WGS) entry which is preliminary data.</text>
</comment>
<name>A0A0F5IQZ1_9BACT</name>
<organism evidence="7 8">
    <name type="scientific">Parabacteroides goldsteinii DSM 19448 = WAL 12034</name>
    <dbReference type="NCBI Taxonomy" id="927665"/>
    <lineage>
        <taxon>Bacteria</taxon>
        <taxon>Pseudomonadati</taxon>
        <taxon>Bacteroidota</taxon>
        <taxon>Bacteroidia</taxon>
        <taxon>Bacteroidales</taxon>
        <taxon>Tannerellaceae</taxon>
        <taxon>Parabacteroides</taxon>
    </lineage>
</organism>
<dbReference type="PANTHER" id="PTHR43133">
    <property type="entry name" value="RNA POLYMERASE ECF-TYPE SIGMA FACTO"/>
    <property type="match status" value="1"/>
</dbReference>
<dbReference type="GO" id="GO:0003677">
    <property type="term" value="F:DNA binding"/>
    <property type="evidence" value="ECO:0007669"/>
    <property type="project" value="InterPro"/>
</dbReference>
<dbReference type="RefSeq" id="WP_007658343.1">
    <property type="nucleotide sequence ID" value="NZ_KQ033913.1"/>
</dbReference>
<dbReference type="HOGENOM" id="CLU_047691_4_3_10"/>
<evidence type="ECO:0000256" key="2">
    <source>
        <dbReference type="ARBA" id="ARBA00023015"/>
    </source>
</evidence>
<protein>
    <submittedName>
        <fullName evidence="7">RNA polymerase sigma-70 factor</fullName>
    </submittedName>
</protein>
<dbReference type="InterPro" id="IPR014327">
    <property type="entry name" value="RNA_pol_sigma70_bacteroid"/>
</dbReference>
<evidence type="ECO:0000313" key="8">
    <source>
        <dbReference type="Proteomes" id="UP000033047"/>
    </source>
</evidence>
<dbReference type="NCBIfam" id="TIGR02985">
    <property type="entry name" value="Sig70_bacteroi1"/>
    <property type="match status" value="1"/>
</dbReference>
<evidence type="ECO:0000313" key="7">
    <source>
        <dbReference type="EMBL" id="KKB47999.1"/>
    </source>
</evidence>
<dbReference type="Proteomes" id="UP000033047">
    <property type="component" value="Unassembled WGS sequence"/>
</dbReference>
<dbReference type="InterPro" id="IPR013325">
    <property type="entry name" value="RNA_pol_sigma_r2"/>
</dbReference>
<dbReference type="CDD" id="cd06171">
    <property type="entry name" value="Sigma70_r4"/>
    <property type="match status" value="1"/>
</dbReference>
<comment type="similarity">
    <text evidence="1">Belongs to the sigma-70 factor family. ECF subfamily.</text>
</comment>
<keyword evidence="3" id="KW-0731">Sigma factor</keyword>
<dbReference type="SUPFAM" id="SSF88946">
    <property type="entry name" value="Sigma2 domain of RNA polymerase sigma factors"/>
    <property type="match status" value="1"/>
</dbReference>
<dbReference type="SUPFAM" id="SSF88659">
    <property type="entry name" value="Sigma3 and sigma4 domains of RNA polymerase sigma factors"/>
    <property type="match status" value="1"/>
</dbReference>
<sequence length="195" mass="23498">MKGSIHNEQYQNENFLLSALRQSDREAYTFLFRKYYPMLCAYCHKFISLEDSEEIVQDVLFWLWESRKELVIEKSLSQYLFKIIYNRAINKIASLQAKSKADTVFFEQMQEMLQDTDYYQITELRELLKKAINKLPDSYRQAFVMHRFQHMSYKDIAEQAGVSSKTIDYRIQQALKILRKELKDYLPLLYFIHLV</sequence>
<dbReference type="PATRIC" id="fig|927665.4.peg.4533"/>
<evidence type="ECO:0000256" key="1">
    <source>
        <dbReference type="ARBA" id="ARBA00010641"/>
    </source>
</evidence>
<dbReference type="EMBL" id="AQHV01000024">
    <property type="protein sequence ID" value="KKB47999.1"/>
    <property type="molecule type" value="Genomic_DNA"/>
</dbReference>
<dbReference type="NCBIfam" id="TIGR02937">
    <property type="entry name" value="sigma70-ECF"/>
    <property type="match status" value="1"/>
</dbReference>
<dbReference type="Pfam" id="PF04542">
    <property type="entry name" value="Sigma70_r2"/>
    <property type="match status" value="1"/>
</dbReference>
<dbReference type="Pfam" id="PF08281">
    <property type="entry name" value="Sigma70_r4_2"/>
    <property type="match status" value="1"/>
</dbReference>
<evidence type="ECO:0000256" key="4">
    <source>
        <dbReference type="ARBA" id="ARBA00023163"/>
    </source>
</evidence>
<accession>A0A0F5IQZ1</accession>
<dbReference type="InterPro" id="IPR036388">
    <property type="entry name" value="WH-like_DNA-bd_sf"/>
</dbReference>
<dbReference type="InterPro" id="IPR013324">
    <property type="entry name" value="RNA_pol_sigma_r3/r4-like"/>
</dbReference>
<dbReference type="InterPro" id="IPR013249">
    <property type="entry name" value="RNA_pol_sigma70_r4_t2"/>
</dbReference>
<dbReference type="AlphaFoldDB" id="A0A0F5IQZ1"/>
<dbReference type="STRING" id="927665.HMPREF1535_04415"/>
<evidence type="ECO:0000256" key="3">
    <source>
        <dbReference type="ARBA" id="ARBA00023082"/>
    </source>
</evidence>
<feature type="domain" description="RNA polymerase sigma factor 70 region 4 type 2" evidence="6">
    <location>
        <begin position="126"/>
        <end position="177"/>
    </location>
</feature>
<proteinExistence type="inferred from homology"/>
<reference evidence="7 8" key="1">
    <citation type="submission" date="2013-04" db="EMBL/GenBank/DDBJ databases">
        <title>The Genome Sequence of Parabacteroides goldsteinii DSM 19448.</title>
        <authorList>
            <consortium name="The Broad Institute Genomics Platform"/>
            <person name="Earl A."/>
            <person name="Ward D."/>
            <person name="Feldgarden M."/>
            <person name="Gevers D."/>
            <person name="Martens E."/>
            <person name="Sakamoto M."/>
            <person name="Benno Y."/>
            <person name="Song Y."/>
            <person name="Liu C."/>
            <person name="Lee J."/>
            <person name="Bolanos M."/>
            <person name="Vaisanen M.L."/>
            <person name="Finegold S.M."/>
            <person name="Walker B."/>
            <person name="Young S."/>
            <person name="Zeng Q."/>
            <person name="Gargeya S."/>
            <person name="Fitzgerald M."/>
            <person name="Haas B."/>
            <person name="Abouelleil A."/>
            <person name="Allen A.W."/>
            <person name="Alvarado L."/>
            <person name="Arachchi H.M."/>
            <person name="Berlin A.M."/>
            <person name="Chapman S.B."/>
            <person name="Gainer-Dewar J."/>
            <person name="Goldberg J."/>
            <person name="Griggs A."/>
            <person name="Gujja S."/>
            <person name="Hansen M."/>
            <person name="Howarth C."/>
            <person name="Imamovic A."/>
            <person name="Ireland A."/>
            <person name="Larimer J."/>
            <person name="McCowan C."/>
            <person name="Murphy C."/>
            <person name="Pearson M."/>
            <person name="Poon T.W."/>
            <person name="Priest M."/>
            <person name="Roberts A."/>
            <person name="Saif S."/>
            <person name="Shea T."/>
            <person name="Sisk P."/>
            <person name="Sykes S."/>
            <person name="Wortman J."/>
            <person name="Nusbaum C."/>
            <person name="Birren B."/>
        </authorList>
    </citation>
    <scope>NUCLEOTIDE SEQUENCE [LARGE SCALE GENOMIC DNA]</scope>
    <source>
        <strain evidence="7 8">DSM 19448</strain>
    </source>
</reference>
<feature type="domain" description="RNA polymerase sigma-70 region 2" evidence="5">
    <location>
        <begin position="31"/>
        <end position="95"/>
    </location>
</feature>
<dbReference type="Gene3D" id="1.10.1740.10">
    <property type="match status" value="1"/>
</dbReference>
<dbReference type="InterPro" id="IPR014284">
    <property type="entry name" value="RNA_pol_sigma-70_dom"/>
</dbReference>
<evidence type="ECO:0000259" key="6">
    <source>
        <dbReference type="Pfam" id="PF08281"/>
    </source>
</evidence>
<dbReference type="InterPro" id="IPR039425">
    <property type="entry name" value="RNA_pol_sigma-70-like"/>
</dbReference>
<dbReference type="PANTHER" id="PTHR43133:SF46">
    <property type="entry name" value="RNA POLYMERASE SIGMA-70 FACTOR ECF SUBFAMILY"/>
    <property type="match status" value="1"/>
</dbReference>
<keyword evidence="2" id="KW-0805">Transcription regulation</keyword>
<gene>
    <name evidence="7" type="ORF">HMPREF1535_04415</name>
</gene>
<dbReference type="Gene3D" id="1.10.10.10">
    <property type="entry name" value="Winged helix-like DNA-binding domain superfamily/Winged helix DNA-binding domain"/>
    <property type="match status" value="1"/>
</dbReference>
<evidence type="ECO:0000259" key="5">
    <source>
        <dbReference type="Pfam" id="PF04542"/>
    </source>
</evidence>
<dbReference type="GO" id="GO:0006352">
    <property type="term" value="P:DNA-templated transcription initiation"/>
    <property type="evidence" value="ECO:0007669"/>
    <property type="project" value="InterPro"/>
</dbReference>
<dbReference type="GO" id="GO:0016987">
    <property type="term" value="F:sigma factor activity"/>
    <property type="evidence" value="ECO:0007669"/>
    <property type="project" value="UniProtKB-KW"/>
</dbReference>
<dbReference type="InterPro" id="IPR007627">
    <property type="entry name" value="RNA_pol_sigma70_r2"/>
</dbReference>
<keyword evidence="4" id="KW-0804">Transcription</keyword>